<reference evidence="4" key="1">
    <citation type="journal article" date="2009" name="Appl. Environ. Microbiol.">
        <title>Insect-specific polyketide synthases (PKSs), potential PKS-nonribosomal peptide synthetase hybrids, and novel PKS clades in tropical fungi.</title>
        <authorList>
            <person name="Amnuaykanjanasin A."/>
            <person name="Phonghanpot S."/>
            <person name="Sengpanich N."/>
            <person name="Cheevadhanarak S."/>
            <person name="Tanticharoen M."/>
        </authorList>
    </citation>
    <scope>NUCLEOTIDE SEQUENCE</scope>
    <source>
        <strain evidence="4">BCC13115</strain>
    </source>
</reference>
<name>C0J6K4_9HYPO</name>
<dbReference type="GO" id="GO:0044550">
    <property type="term" value="P:secondary metabolite biosynthetic process"/>
    <property type="evidence" value="ECO:0007669"/>
    <property type="project" value="TreeGrafter"/>
</dbReference>
<evidence type="ECO:0000256" key="2">
    <source>
        <dbReference type="ARBA" id="ARBA00022553"/>
    </source>
</evidence>
<dbReference type="AlphaFoldDB" id="C0J6K4"/>
<dbReference type="GO" id="GO:0006633">
    <property type="term" value="P:fatty acid biosynthetic process"/>
    <property type="evidence" value="ECO:0007669"/>
    <property type="project" value="TreeGrafter"/>
</dbReference>
<evidence type="ECO:0000256" key="1">
    <source>
        <dbReference type="ARBA" id="ARBA00022450"/>
    </source>
</evidence>
<evidence type="ECO:0000259" key="3">
    <source>
        <dbReference type="PROSITE" id="PS52004"/>
    </source>
</evidence>
<dbReference type="InterPro" id="IPR016039">
    <property type="entry name" value="Thiolase-like"/>
</dbReference>
<dbReference type="EMBL" id="EU862524">
    <property type="protein sequence ID" value="ACN43281.1"/>
    <property type="molecule type" value="Genomic_DNA"/>
</dbReference>
<dbReference type="InterPro" id="IPR032821">
    <property type="entry name" value="PKS_assoc"/>
</dbReference>
<proteinExistence type="predicted"/>
<dbReference type="PANTHER" id="PTHR43775:SF37">
    <property type="entry name" value="SI:DKEY-61P9.11"/>
    <property type="match status" value="1"/>
</dbReference>
<keyword evidence="1" id="KW-0596">Phosphopantetheine</keyword>
<dbReference type="InterPro" id="IPR014031">
    <property type="entry name" value="Ketoacyl_synth_C"/>
</dbReference>
<organism evidence="4">
    <name type="scientific">Kallichroma glabrum</name>
    <dbReference type="NCBI Taxonomy" id="110572"/>
    <lineage>
        <taxon>Eukaryota</taxon>
        <taxon>Fungi</taxon>
        <taxon>Dikarya</taxon>
        <taxon>Ascomycota</taxon>
        <taxon>Pezizomycotina</taxon>
        <taxon>Sordariomycetes</taxon>
        <taxon>Hypocreomycetidae</taxon>
        <taxon>Hypocreales</taxon>
        <taxon>Bionectriaceae</taxon>
        <taxon>Kallichroma</taxon>
    </lineage>
</organism>
<dbReference type="Pfam" id="PF16197">
    <property type="entry name" value="KAsynt_C_assoc"/>
    <property type="match status" value="1"/>
</dbReference>
<protein>
    <submittedName>
        <fullName evidence="4">Putative polyketide synthase</fullName>
    </submittedName>
</protein>
<dbReference type="PANTHER" id="PTHR43775">
    <property type="entry name" value="FATTY ACID SYNTHASE"/>
    <property type="match status" value="1"/>
</dbReference>
<sequence>EGHGTGTTTSDPIKANAVARVFGRDGMIIGLAKSKVGHSESASGNTSVIKSILALKHRVIPPNVNFNTPNNKILWEEGRLMVATERLPWPTERQERVSVNSFGIGGSNAHVILESVDLHGAQQQHFATSESPRLNLFFSFRPRRSTAWTGSGDLTYTLVNRRVHHKHRTLANSDGLDTLEAKPASKLAIEEKSLVFVFTGQGA</sequence>
<feature type="non-terminal residue" evidence="4">
    <location>
        <position position="203"/>
    </location>
</feature>
<dbReference type="Gene3D" id="3.40.47.10">
    <property type="match status" value="1"/>
</dbReference>
<dbReference type="Pfam" id="PF02801">
    <property type="entry name" value="Ketoacyl-synt_C"/>
    <property type="match status" value="1"/>
</dbReference>
<dbReference type="InterPro" id="IPR020841">
    <property type="entry name" value="PKS_Beta-ketoAc_synthase_dom"/>
</dbReference>
<dbReference type="PROSITE" id="PS52004">
    <property type="entry name" value="KS3_2"/>
    <property type="match status" value="1"/>
</dbReference>
<dbReference type="InterPro" id="IPR050091">
    <property type="entry name" value="PKS_NRPS_Biosynth_Enz"/>
</dbReference>
<feature type="non-terminal residue" evidence="4">
    <location>
        <position position="1"/>
    </location>
</feature>
<dbReference type="GO" id="GO:0004312">
    <property type="term" value="F:fatty acid synthase activity"/>
    <property type="evidence" value="ECO:0007669"/>
    <property type="project" value="TreeGrafter"/>
</dbReference>
<evidence type="ECO:0000313" key="4">
    <source>
        <dbReference type="EMBL" id="ACN43281.1"/>
    </source>
</evidence>
<feature type="domain" description="Ketosynthase family 3 (KS3)" evidence="3">
    <location>
        <begin position="1"/>
        <end position="115"/>
    </location>
</feature>
<accession>C0J6K4</accession>
<dbReference type="SUPFAM" id="SSF53901">
    <property type="entry name" value="Thiolase-like"/>
    <property type="match status" value="1"/>
</dbReference>
<keyword evidence="2" id="KW-0597">Phosphoprotein</keyword>